<dbReference type="CDD" id="cd09274">
    <property type="entry name" value="RNase_HI_RT_Ty3"/>
    <property type="match status" value="1"/>
</dbReference>
<evidence type="ECO:0000259" key="11">
    <source>
        <dbReference type="PROSITE" id="PS50994"/>
    </source>
</evidence>
<comment type="caution">
    <text evidence="12">The sequence shown here is derived from an EMBL/GenBank/DDBJ whole genome shotgun (WGS) entry which is preliminary data.</text>
</comment>
<name>A0AA89BJK7_PINIB</name>
<dbReference type="InterPro" id="IPR001969">
    <property type="entry name" value="Aspartic_peptidase_AS"/>
</dbReference>
<dbReference type="InterPro" id="IPR001584">
    <property type="entry name" value="Integrase_cat-core"/>
</dbReference>
<feature type="domain" description="Reverse transcriptase" evidence="10">
    <location>
        <begin position="319"/>
        <end position="498"/>
    </location>
</feature>
<evidence type="ECO:0000256" key="8">
    <source>
        <dbReference type="ARBA" id="ARBA00022918"/>
    </source>
</evidence>
<keyword evidence="2" id="KW-0645">Protease</keyword>
<dbReference type="InterPro" id="IPR041373">
    <property type="entry name" value="RT_RNaseH"/>
</dbReference>
<evidence type="ECO:0000256" key="9">
    <source>
        <dbReference type="SAM" id="MobiDB-lite"/>
    </source>
</evidence>
<dbReference type="SUPFAM" id="SSF56672">
    <property type="entry name" value="DNA/RNA polymerases"/>
    <property type="match status" value="1"/>
</dbReference>
<dbReference type="InterPro" id="IPR021109">
    <property type="entry name" value="Peptidase_aspartic_dom_sf"/>
</dbReference>
<dbReference type="PROSITE" id="PS00141">
    <property type="entry name" value="ASP_PROTEASE"/>
    <property type="match status" value="1"/>
</dbReference>
<dbReference type="CDD" id="cd01647">
    <property type="entry name" value="RT_LTR"/>
    <property type="match status" value="1"/>
</dbReference>
<evidence type="ECO:0000256" key="4">
    <source>
        <dbReference type="ARBA" id="ARBA00022695"/>
    </source>
</evidence>
<dbReference type="SUPFAM" id="SSF50630">
    <property type="entry name" value="Acid proteases"/>
    <property type="match status" value="1"/>
</dbReference>
<dbReference type="Pfam" id="PF17917">
    <property type="entry name" value="RT_RNaseH"/>
    <property type="match status" value="1"/>
</dbReference>
<dbReference type="GO" id="GO:0004190">
    <property type="term" value="F:aspartic-type endopeptidase activity"/>
    <property type="evidence" value="ECO:0007669"/>
    <property type="project" value="InterPro"/>
</dbReference>
<keyword evidence="3" id="KW-0808">Transferase</keyword>
<dbReference type="InterPro" id="IPR012337">
    <property type="entry name" value="RNaseH-like_sf"/>
</dbReference>
<dbReference type="Gene3D" id="3.30.70.270">
    <property type="match status" value="2"/>
</dbReference>
<evidence type="ECO:0000256" key="5">
    <source>
        <dbReference type="ARBA" id="ARBA00022722"/>
    </source>
</evidence>
<dbReference type="PROSITE" id="PS50994">
    <property type="entry name" value="INTEGRASE"/>
    <property type="match status" value="1"/>
</dbReference>
<dbReference type="Gene3D" id="3.30.420.10">
    <property type="entry name" value="Ribonuclease H-like superfamily/Ribonuclease H"/>
    <property type="match status" value="1"/>
</dbReference>
<feature type="region of interest" description="Disordered" evidence="9">
    <location>
        <begin position="1318"/>
        <end position="1358"/>
    </location>
</feature>
<reference evidence="12" key="1">
    <citation type="submission" date="2019-08" db="EMBL/GenBank/DDBJ databases">
        <title>The improved chromosome-level genome for the pearl oyster Pinctada fucata martensii using PacBio sequencing and Hi-C.</title>
        <authorList>
            <person name="Zheng Z."/>
        </authorList>
    </citation>
    <scope>NUCLEOTIDE SEQUENCE</scope>
    <source>
        <strain evidence="12">ZZ-2019</strain>
        <tissue evidence="12">Adductor muscle</tissue>
    </source>
</reference>
<dbReference type="GO" id="GO:0004519">
    <property type="term" value="F:endonuclease activity"/>
    <property type="evidence" value="ECO:0007669"/>
    <property type="project" value="UniProtKB-KW"/>
</dbReference>
<evidence type="ECO:0000256" key="3">
    <source>
        <dbReference type="ARBA" id="ARBA00022679"/>
    </source>
</evidence>
<dbReference type="EC" id="2.7.7.49" evidence="1"/>
<keyword evidence="4" id="KW-0548">Nucleotidyltransferase</keyword>
<dbReference type="Pfam" id="PF17921">
    <property type="entry name" value="Integrase_H2C2"/>
    <property type="match status" value="1"/>
</dbReference>
<keyword evidence="5" id="KW-0540">Nuclease</keyword>
<dbReference type="InterPro" id="IPR050951">
    <property type="entry name" value="Retrovirus_Pol_polyprotein"/>
</dbReference>
<feature type="compositionally biased region" description="Basic residues" evidence="9">
    <location>
        <begin position="1346"/>
        <end position="1358"/>
    </location>
</feature>
<dbReference type="FunFam" id="3.30.70.270:FF:000020">
    <property type="entry name" value="Transposon Tf2-6 polyprotein-like Protein"/>
    <property type="match status" value="1"/>
</dbReference>
<evidence type="ECO:0000313" key="13">
    <source>
        <dbReference type="Proteomes" id="UP001186944"/>
    </source>
</evidence>
<gene>
    <name evidence="12" type="ORF">FSP39_019532</name>
</gene>
<dbReference type="FunFam" id="1.10.340.70:FF:000001">
    <property type="entry name" value="Retrovirus-related Pol polyprotein from transposon gypsy-like Protein"/>
    <property type="match status" value="1"/>
</dbReference>
<keyword evidence="6" id="KW-0255">Endonuclease</keyword>
<keyword evidence="13" id="KW-1185">Reference proteome</keyword>
<keyword evidence="8" id="KW-0695">RNA-directed DNA polymerase</keyword>
<dbReference type="Gene3D" id="3.10.10.10">
    <property type="entry name" value="HIV Type 1 Reverse Transcriptase, subunit A, domain 1"/>
    <property type="match status" value="1"/>
</dbReference>
<dbReference type="Gene3D" id="2.40.70.10">
    <property type="entry name" value="Acid Proteases"/>
    <property type="match status" value="1"/>
</dbReference>
<evidence type="ECO:0000259" key="10">
    <source>
        <dbReference type="PROSITE" id="PS50878"/>
    </source>
</evidence>
<dbReference type="FunFam" id="3.30.420.10:FF:000032">
    <property type="entry name" value="Retrovirus-related Pol polyprotein from transposon 297-like Protein"/>
    <property type="match status" value="1"/>
</dbReference>
<feature type="compositionally biased region" description="Basic and acidic residues" evidence="9">
    <location>
        <begin position="1336"/>
        <end position="1345"/>
    </location>
</feature>
<proteinExistence type="predicted"/>
<dbReference type="InterPro" id="IPR036397">
    <property type="entry name" value="RNaseH_sf"/>
</dbReference>
<organism evidence="12 13">
    <name type="scientific">Pinctada imbricata</name>
    <name type="common">Atlantic pearl-oyster</name>
    <name type="synonym">Pinctada martensii</name>
    <dbReference type="NCBI Taxonomy" id="66713"/>
    <lineage>
        <taxon>Eukaryota</taxon>
        <taxon>Metazoa</taxon>
        <taxon>Spiralia</taxon>
        <taxon>Lophotrochozoa</taxon>
        <taxon>Mollusca</taxon>
        <taxon>Bivalvia</taxon>
        <taxon>Autobranchia</taxon>
        <taxon>Pteriomorphia</taxon>
        <taxon>Pterioida</taxon>
        <taxon>Pterioidea</taxon>
        <taxon>Pteriidae</taxon>
        <taxon>Pinctada</taxon>
    </lineage>
</organism>
<dbReference type="GO" id="GO:0003964">
    <property type="term" value="F:RNA-directed DNA polymerase activity"/>
    <property type="evidence" value="ECO:0007669"/>
    <property type="project" value="UniProtKB-KW"/>
</dbReference>
<feature type="domain" description="Integrase catalytic" evidence="11">
    <location>
        <begin position="1014"/>
        <end position="1173"/>
    </location>
</feature>
<dbReference type="GO" id="GO:0015074">
    <property type="term" value="P:DNA integration"/>
    <property type="evidence" value="ECO:0007669"/>
    <property type="project" value="InterPro"/>
</dbReference>
<dbReference type="FunFam" id="3.10.20.370:FF:000001">
    <property type="entry name" value="Retrovirus-related Pol polyprotein from transposon 17.6-like protein"/>
    <property type="match status" value="1"/>
</dbReference>
<evidence type="ECO:0000256" key="2">
    <source>
        <dbReference type="ARBA" id="ARBA00022670"/>
    </source>
</evidence>
<dbReference type="Proteomes" id="UP001186944">
    <property type="component" value="Unassembled WGS sequence"/>
</dbReference>
<dbReference type="Gene3D" id="1.10.340.70">
    <property type="match status" value="1"/>
</dbReference>
<dbReference type="PROSITE" id="PS50878">
    <property type="entry name" value="RT_POL"/>
    <property type="match status" value="1"/>
</dbReference>
<evidence type="ECO:0000256" key="1">
    <source>
        <dbReference type="ARBA" id="ARBA00012493"/>
    </source>
</evidence>
<dbReference type="Gene3D" id="3.10.20.370">
    <property type="match status" value="1"/>
</dbReference>
<dbReference type="GO" id="GO:0003676">
    <property type="term" value="F:nucleic acid binding"/>
    <property type="evidence" value="ECO:0007669"/>
    <property type="project" value="InterPro"/>
</dbReference>
<dbReference type="PANTHER" id="PTHR37984:SF5">
    <property type="entry name" value="PROTEIN NYNRIN-LIKE"/>
    <property type="match status" value="1"/>
</dbReference>
<dbReference type="InterPro" id="IPR000477">
    <property type="entry name" value="RT_dom"/>
</dbReference>
<accession>A0AA89BJK7</accession>
<evidence type="ECO:0000313" key="12">
    <source>
        <dbReference type="EMBL" id="KAK3083327.1"/>
    </source>
</evidence>
<dbReference type="SUPFAM" id="SSF53098">
    <property type="entry name" value="Ribonuclease H-like"/>
    <property type="match status" value="1"/>
</dbReference>
<dbReference type="Pfam" id="PF00078">
    <property type="entry name" value="RVT_1"/>
    <property type="match status" value="1"/>
</dbReference>
<evidence type="ECO:0000256" key="7">
    <source>
        <dbReference type="ARBA" id="ARBA00022801"/>
    </source>
</evidence>
<dbReference type="Pfam" id="PF00665">
    <property type="entry name" value="rve"/>
    <property type="match status" value="1"/>
</dbReference>
<keyword evidence="7" id="KW-0378">Hydrolase</keyword>
<dbReference type="EMBL" id="VSWD01000014">
    <property type="protein sequence ID" value="KAK3083327.1"/>
    <property type="molecule type" value="Genomic_DNA"/>
</dbReference>
<dbReference type="InterPro" id="IPR043502">
    <property type="entry name" value="DNA/RNA_pol_sf"/>
</dbReference>
<dbReference type="InterPro" id="IPR041588">
    <property type="entry name" value="Integrase_H2C2"/>
</dbReference>
<dbReference type="FunFam" id="3.10.10.10:FF:000007">
    <property type="entry name" value="Retrovirus-related Pol polyprotein from transposon 17.6-like Protein"/>
    <property type="match status" value="1"/>
</dbReference>
<dbReference type="GO" id="GO:0006508">
    <property type="term" value="P:proteolysis"/>
    <property type="evidence" value="ECO:0007669"/>
    <property type="project" value="UniProtKB-KW"/>
</dbReference>
<dbReference type="InterPro" id="IPR043128">
    <property type="entry name" value="Rev_trsase/Diguanyl_cyclase"/>
</dbReference>
<sequence>MFLKLNFCGVNGSFVVDTGAAVTIMSLGFYYSLPSSERPELKDLESNMKFEVANDGLLDVNGIATFTFKIRNDTFKWDIYVAPIREDGLLGLDFLYYHNFTIGTKNGFRLNGRKYPSQIQIAPFGISRVTCETKTIIPKNSQCIVYGNTSLDENKSAVVGPHRYFQDFTNKTDLVVGNALVTAKNGRVPIPVINLENEDITIYPGQVIADMEETESIEKPNNGNQLHRIRRCASDDWSEDLAGLYQVACKNLPNENHATLRSLLSKHVNVFAKNSEDIGFTSIVQHSIDTRGANPIKQAPRRPPRAFIEEEDRIIDAQLKANIIQESSSPWASPLVYVKKKSGETRPCVDFRKLNDVTVKDAYPLPRINDCLDCLQNSKYFSTLDLQSGYWQIAIRPEDRPKTAFVTRRGLFEYKTMPFGLCNAPSTFQRCMELVLRGLQWKSLLIYLDDIILFSDSFESHIQQLEEVFQRFSKVGLKLKPSKCELFCSKVPFLGFIVSNQGVSPDPSKVENIKNWPTPRNVTDVRSFLGLCSYYRRFIKDFSKRASPLNRLLEAGRAFSWTDECESAFIEMKNVLTGKEVMAYPNDTGMFILDTDASNTAVGAVLSQMQWCEKAGKEVERPVFYASKSLTNIQRRYCTTRRELLAVVVFIQQFKHFLLGREFIVRSDHSSLRWIMSFKEPTEQTARWLEILSRFNFKIEHRQGVKHGNADALSRVPCDPLTCDCYEQTTILENLPCGGCNGCKRKHEQWSSFFEESDVYPIHARINKVSTTTARNENRIVVFLRYILFVLGISAVLDVGLKLSKCISGLPKMRLRRLRTKEVEEISAGEFQKETQLDLGGRSRIRPDKVKEQNETSLKVRSDWIGGYTPSQMAKRQLEDPNIGLILRSKSEGNNRPKREEIVGASPATRNLWLMWQSLVVCDGVLYVKRNIGNQLEKLQLVLPSVLIPRVVKASHNSLMSAHLGVKKTISKIEAYFYWYGLKADVTNWIRQCEFCGGRKRPSQKPYGKLRKYVAGAPLDRIATDILGPFPVTESGNKYVLVVMDQFTKFVEAYAIPDQTAETVANKIVFDFISRYGVPLELHSDQGSNFESRLFQEVCRLLEIHKTRTAPFHPASNGMVERFNQTLVNMIATYVNNEQNNWDKYLNFVTSAYRSCCHDSTGFSPNMLMFGREVNLPISLEMGVKFHSDSCNEVEYVKNLQEKLMSIYSGVRENLNSNFIRQTKDHDSRVTRHSYSPGDLVYCLDSTRIIGKSPKLKSARWKGPLLVEDKINDLLYLVRFSPKKAPKVMHYERLKPYTSVSVPEWVASAKGNLTREKKTMSNIQTEKLDRYKRKKTQSDRQEPRRGTRHRRPPQRFGE</sequence>
<protein>
    <recommendedName>
        <fullName evidence="1">RNA-directed DNA polymerase</fullName>
        <ecNumber evidence="1">2.7.7.49</ecNumber>
    </recommendedName>
</protein>
<dbReference type="PANTHER" id="PTHR37984">
    <property type="entry name" value="PROTEIN CBG26694"/>
    <property type="match status" value="1"/>
</dbReference>
<evidence type="ECO:0000256" key="6">
    <source>
        <dbReference type="ARBA" id="ARBA00022759"/>
    </source>
</evidence>